<sequence>MRAIRGALALIAMGTVAACATVPVMGDPAVDVAALAETVPVGTTNEDAADDPAIWRNAANPAASLIVGTDKKAGLHVYALDGSQKSFLGAGLLNNVDLVELADGTILVAASDRTDPQTAHVMLAELDGSSGVLTEIGRYPVGPDEGYGLCMAQPDADGRVRVFSPVKDGSVVLTELRRGETGWQAQSRQLHKLATQPEGCVHDARTDMLYVGEENTGIWAFDLSASSEPELVAAIDNAQLVADVEGLALAPEGEDGGYLVASSQGDNAYAVFRLPDLQPVGRFRIAAGTFGATEETDGIALDNRSFGATYPDGLFVAQDGINGAAAQNFKYASWAEVKTALQLP</sequence>
<dbReference type="Pfam" id="PF02333">
    <property type="entry name" value="Phytase"/>
    <property type="match status" value="1"/>
</dbReference>
<dbReference type="Proteomes" id="UP000546031">
    <property type="component" value="Unassembled WGS sequence"/>
</dbReference>
<proteinExistence type="predicted"/>
<evidence type="ECO:0000259" key="2">
    <source>
        <dbReference type="PROSITE" id="PS51662"/>
    </source>
</evidence>
<protein>
    <submittedName>
        <fullName evidence="3">Phytase</fullName>
    </submittedName>
</protein>
<dbReference type="SUPFAM" id="SSF50956">
    <property type="entry name" value="Thermostable phytase (3-phytase)"/>
    <property type="match status" value="1"/>
</dbReference>
<name>A0A850H922_9SPHN</name>
<evidence type="ECO:0000313" key="3">
    <source>
        <dbReference type="EMBL" id="NVE93451.1"/>
    </source>
</evidence>
<dbReference type="EMBL" id="JABWTA010000001">
    <property type="protein sequence ID" value="NVE93451.1"/>
    <property type="molecule type" value="Genomic_DNA"/>
</dbReference>
<evidence type="ECO:0000256" key="1">
    <source>
        <dbReference type="SAM" id="SignalP"/>
    </source>
</evidence>
<dbReference type="GO" id="GO:0016158">
    <property type="term" value="F:inositol hexakisphosphate 3-phosphatase activity"/>
    <property type="evidence" value="ECO:0007669"/>
    <property type="project" value="InterPro"/>
</dbReference>
<dbReference type="InterPro" id="IPR003431">
    <property type="entry name" value="B-propeller_Phytase"/>
</dbReference>
<dbReference type="RefSeq" id="WP_176271818.1">
    <property type="nucleotide sequence ID" value="NZ_JABWTA010000001.1"/>
</dbReference>
<organism evidence="3 4">
    <name type="scientific">Altererythrobacter lutimaris</name>
    <dbReference type="NCBI Taxonomy" id="2743979"/>
    <lineage>
        <taxon>Bacteria</taxon>
        <taxon>Pseudomonadati</taxon>
        <taxon>Pseudomonadota</taxon>
        <taxon>Alphaproteobacteria</taxon>
        <taxon>Sphingomonadales</taxon>
        <taxon>Erythrobacteraceae</taxon>
        <taxon>Altererythrobacter</taxon>
    </lineage>
</organism>
<feature type="signal peptide" evidence="1">
    <location>
        <begin position="1"/>
        <end position="20"/>
    </location>
</feature>
<keyword evidence="1" id="KW-0732">Signal</keyword>
<feature type="domain" description="BPP" evidence="2">
    <location>
        <begin position="22"/>
        <end position="341"/>
    </location>
</feature>
<dbReference type="Gene3D" id="2.120.10.30">
    <property type="entry name" value="TolB, C-terminal domain"/>
    <property type="match status" value="1"/>
</dbReference>
<feature type="chain" id="PRO_5032408631" evidence="1">
    <location>
        <begin position="21"/>
        <end position="344"/>
    </location>
</feature>
<evidence type="ECO:0000313" key="4">
    <source>
        <dbReference type="Proteomes" id="UP000546031"/>
    </source>
</evidence>
<dbReference type="AlphaFoldDB" id="A0A850H922"/>
<dbReference type="PROSITE" id="PS51257">
    <property type="entry name" value="PROKAR_LIPOPROTEIN"/>
    <property type="match status" value="1"/>
</dbReference>
<comment type="caution">
    <text evidence="3">The sequence shown here is derived from an EMBL/GenBank/DDBJ whole genome shotgun (WGS) entry which is preliminary data.</text>
</comment>
<dbReference type="InterPro" id="IPR011042">
    <property type="entry name" value="6-blade_b-propeller_TolB-like"/>
</dbReference>
<gene>
    <name evidence="3" type="ORF">HUO12_00915</name>
</gene>
<accession>A0A850H922</accession>
<keyword evidence="4" id="KW-1185">Reference proteome</keyword>
<dbReference type="PROSITE" id="PS51662">
    <property type="entry name" value="BP_PHYTASE"/>
    <property type="match status" value="1"/>
</dbReference>
<reference evidence="3 4" key="1">
    <citation type="submission" date="2020-06" db="EMBL/GenBank/DDBJ databases">
        <title>Altererythrobacter lutimaris sp. nov., a marine bacterium isolated from a tidal flat.</title>
        <authorList>
            <person name="Kim D."/>
            <person name="Yoo Y."/>
            <person name="Kim J.-J."/>
        </authorList>
    </citation>
    <scope>NUCLEOTIDE SEQUENCE [LARGE SCALE GENOMIC DNA]</scope>
    <source>
        <strain evidence="3 4">JGD-16</strain>
    </source>
</reference>